<organism evidence="10 11">
    <name type="scientific">Sphingobium phenoxybenzoativorans</name>
    <dbReference type="NCBI Taxonomy" id="1592790"/>
    <lineage>
        <taxon>Bacteria</taxon>
        <taxon>Pseudomonadati</taxon>
        <taxon>Pseudomonadota</taxon>
        <taxon>Alphaproteobacteria</taxon>
        <taxon>Sphingomonadales</taxon>
        <taxon>Sphingomonadaceae</taxon>
        <taxon>Sphingobium</taxon>
    </lineage>
</organism>
<protein>
    <submittedName>
        <fullName evidence="10">PQQ-binding-like beta-propeller repeat protein</fullName>
    </submittedName>
</protein>
<evidence type="ECO:0000256" key="1">
    <source>
        <dbReference type="ARBA" id="ARBA00001931"/>
    </source>
</evidence>
<dbReference type="Pfam" id="PF13360">
    <property type="entry name" value="PQQ_2"/>
    <property type="match status" value="1"/>
</dbReference>
<dbReference type="GO" id="GO:0009055">
    <property type="term" value="F:electron transfer activity"/>
    <property type="evidence" value="ECO:0007669"/>
    <property type="project" value="InterPro"/>
</dbReference>
<gene>
    <name evidence="10" type="ORF">KFK14_10335</name>
</gene>
<sequence length="643" mass="68585">MKIYKRKSGWRGAIMSGAGAVFALSVIGSSLAAQEIGHHPMEGPPPLPEVTSWPLYNGSLGGQRFSDLTAINADNAANIQEVCRVQVGELGSFYPGPVLANGMIYITIGRVTMAINPTTCAIIWKSTYRPMAKEGIPVNRGVAYSDEKLFRGLPDGSIIAYDALTGQQIWRKQAIDWAKGELFTSAPIVWNGMLFIGIANSEGGIRGRMFAFDANTGEKLWQFNLVPQEGEPGTETWKGRSYEQGGGGTWTSYALDPDTGELFVPVANPAPVLDTAPRVGNKKHTNLYTNSIVVLDAKTGKLKWFYQTRPSDNHDYGVTSPPMLFEGKDGRKLVALGNKDGHVYVIDRTSHKMVFKRPVVRLHNLFKTATPEGITICPGVLGGIEWNGVAFDRLNRSLIAGAVDWCHKITLAPQPYVMGQVYYGGRMMADGDKPDGTITAIDPDDGHIRWQFKPGFPVVSAITPTAGGVTFAGDLGGNFYTLRSSNGEVLRKIATGGALAGGIVTYEVNKKQYVALTSGNVSRSTFGASGIPTMVIYAVGAAPAPAAATSAATPKAAAVLEKPDAEKGKALYETMCAACHGAAGEGQAGPKLAGISGRATSDQVAEWIRNPKSEAMPRMVPDVVSESDVGHLTAFLMSMPGKP</sequence>
<reference evidence="10" key="1">
    <citation type="submission" date="2021-04" db="EMBL/GenBank/DDBJ databases">
        <title>Isolation of p-tert-butylphenol degrading bacteria Sphingobium phenoxybenzoativorans Tas13 from active sludge.</title>
        <authorList>
            <person name="Li Y."/>
        </authorList>
    </citation>
    <scope>NUCLEOTIDE SEQUENCE</scope>
    <source>
        <strain evidence="10">Tas13</strain>
    </source>
</reference>
<dbReference type="InterPro" id="IPR009056">
    <property type="entry name" value="Cyt_c-like_dom"/>
</dbReference>
<evidence type="ECO:0000313" key="10">
    <source>
        <dbReference type="EMBL" id="QUT07736.1"/>
    </source>
</evidence>
<evidence type="ECO:0000313" key="11">
    <source>
        <dbReference type="Proteomes" id="UP000681425"/>
    </source>
</evidence>
<dbReference type="SMART" id="SM00564">
    <property type="entry name" value="PQQ"/>
    <property type="match status" value="7"/>
</dbReference>
<feature type="domain" description="Cytochrome c" evidence="9">
    <location>
        <begin position="563"/>
        <end position="640"/>
    </location>
</feature>
<dbReference type="PROSITE" id="PS51007">
    <property type="entry name" value="CYTC"/>
    <property type="match status" value="1"/>
</dbReference>
<name>A0A975Q3H5_9SPHN</name>
<dbReference type="PANTHER" id="PTHR32303">
    <property type="entry name" value="QUINOPROTEIN ALCOHOL DEHYDROGENASE (CYTOCHROME C)"/>
    <property type="match status" value="1"/>
</dbReference>
<accession>A0A975Q3H5</accession>
<dbReference type="Pfam" id="PF13442">
    <property type="entry name" value="Cytochrome_CBB3"/>
    <property type="match status" value="1"/>
</dbReference>
<evidence type="ECO:0000256" key="4">
    <source>
        <dbReference type="ARBA" id="ARBA00022723"/>
    </source>
</evidence>
<keyword evidence="7 8" id="KW-0408">Iron</keyword>
<evidence type="ECO:0000256" key="5">
    <source>
        <dbReference type="ARBA" id="ARBA00022729"/>
    </source>
</evidence>
<dbReference type="Pfam" id="PF01011">
    <property type="entry name" value="PQQ"/>
    <property type="match status" value="1"/>
</dbReference>
<dbReference type="AlphaFoldDB" id="A0A975Q3H5"/>
<dbReference type="InterPro" id="IPR036909">
    <property type="entry name" value="Cyt_c-like_dom_sf"/>
</dbReference>
<dbReference type="RefSeq" id="WP_212610722.1">
    <property type="nucleotide sequence ID" value="NZ_CP073910.1"/>
</dbReference>
<keyword evidence="5" id="KW-0732">Signal</keyword>
<evidence type="ECO:0000259" key="9">
    <source>
        <dbReference type="PROSITE" id="PS51007"/>
    </source>
</evidence>
<dbReference type="PANTHER" id="PTHR32303:SF10">
    <property type="entry name" value="OUTER MEMBRANE PROTEIN ASSEMBLY FACTOR BAMB"/>
    <property type="match status" value="1"/>
</dbReference>
<dbReference type="Gene3D" id="1.10.760.10">
    <property type="entry name" value="Cytochrome c-like domain"/>
    <property type="match status" value="1"/>
</dbReference>
<evidence type="ECO:0000256" key="7">
    <source>
        <dbReference type="ARBA" id="ARBA00023004"/>
    </source>
</evidence>
<dbReference type="InterPro" id="IPR002372">
    <property type="entry name" value="PQQ_rpt_dom"/>
</dbReference>
<comment type="similarity">
    <text evidence="2">Belongs to the bacterial PQQ dehydrogenase family.</text>
</comment>
<dbReference type="KEGG" id="spph:KFK14_10335"/>
<proteinExistence type="inferred from homology"/>
<keyword evidence="6" id="KW-0560">Oxidoreductase</keyword>
<evidence type="ECO:0000256" key="8">
    <source>
        <dbReference type="PROSITE-ProRule" id="PRU00433"/>
    </source>
</evidence>
<dbReference type="EMBL" id="CP073910">
    <property type="protein sequence ID" value="QUT07736.1"/>
    <property type="molecule type" value="Genomic_DNA"/>
</dbReference>
<dbReference type="GO" id="GO:0016491">
    <property type="term" value="F:oxidoreductase activity"/>
    <property type="evidence" value="ECO:0007669"/>
    <property type="project" value="UniProtKB-KW"/>
</dbReference>
<dbReference type="Proteomes" id="UP000681425">
    <property type="component" value="Chromosome"/>
</dbReference>
<dbReference type="GO" id="GO:0020037">
    <property type="term" value="F:heme binding"/>
    <property type="evidence" value="ECO:0007669"/>
    <property type="project" value="InterPro"/>
</dbReference>
<evidence type="ECO:0000256" key="6">
    <source>
        <dbReference type="ARBA" id="ARBA00023002"/>
    </source>
</evidence>
<dbReference type="InterPro" id="IPR018391">
    <property type="entry name" value="PQQ_b-propeller_rpt"/>
</dbReference>
<evidence type="ECO:0000256" key="2">
    <source>
        <dbReference type="ARBA" id="ARBA00008156"/>
    </source>
</evidence>
<comment type="cofactor">
    <cofactor evidence="1">
        <name>pyrroloquinoline quinone</name>
        <dbReference type="ChEBI" id="CHEBI:58442"/>
    </cofactor>
</comment>
<keyword evidence="3 8" id="KW-0349">Heme</keyword>
<evidence type="ECO:0000256" key="3">
    <source>
        <dbReference type="ARBA" id="ARBA00022617"/>
    </source>
</evidence>
<dbReference type="SUPFAM" id="SSF50998">
    <property type="entry name" value="Quinoprotein alcohol dehydrogenase-like"/>
    <property type="match status" value="1"/>
</dbReference>
<keyword evidence="4 8" id="KW-0479">Metal-binding</keyword>
<dbReference type="SUPFAM" id="SSF46626">
    <property type="entry name" value="Cytochrome c"/>
    <property type="match status" value="1"/>
</dbReference>
<dbReference type="Gene3D" id="2.140.10.10">
    <property type="entry name" value="Quinoprotein alcohol dehydrogenase-like superfamily"/>
    <property type="match status" value="1"/>
</dbReference>
<dbReference type="InterPro" id="IPR011047">
    <property type="entry name" value="Quinoprotein_ADH-like_sf"/>
</dbReference>
<dbReference type="GO" id="GO:0046872">
    <property type="term" value="F:metal ion binding"/>
    <property type="evidence" value="ECO:0007669"/>
    <property type="project" value="UniProtKB-KW"/>
</dbReference>
<keyword evidence="11" id="KW-1185">Reference proteome</keyword>